<proteinExistence type="predicted"/>
<evidence type="ECO:0000313" key="4">
    <source>
        <dbReference type="EMBL" id="KAK1683040.1"/>
    </source>
</evidence>
<feature type="compositionally biased region" description="Basic residues" evidence="2">
    <location>
        <begin position="66"/>
        <end position="80"/>
    </location>
</feature>
<evidence type="ECO:0000256" key="1">
    <source>
        <dbReference type="PROSITE-ProRule" id="PRU00047"/>
    </source>
</evidence>
<dbReference type="AlphaFoldDB" id="A0AAD8WW94"/>
<feature type="region of interest" description="Disordered" evidence="2">
    <location>
        <begin position="56"/>
        <end position="216"/>
    </location>
</feature>
<feature type="compositionally biased region" description="Low complexity" evidence="2">
    <location>
        <begin position="196"/>
        <end position="213"/>
    </location>
</feature>
<feature type="compositionally biased region" description="Basic residues" evidence="2">
    <location>
        <begin position="185"/>
        <end position="194"/>
    </location>
</feature>
<dbReference type="GO" id="GO:0008270">
    <property type="term" value="F:zinc ion binding"/>
    <property type="evidence" value="ECO:0007669"/>
    <property type="project" value="UniProtKB-KW"/>
</dbReference>
<reference evidence="4" key="1">
    <citation type="submission" date="2023-07" db="EMBL/GenBank/DDBJ databases">
        <title>A chromosome-level genome assembly of Lolium multiflorum.</title>
        <authorList>
            <person name="Chen Y."/>
            <person name="Copetti D."/>
            <person name="Kolliker R."/>
            <person name="Studer B."/>
        </authorList>
    </citation>
    <scope>NUCLEOTIDE SEQUENCE</scope>
    <source>
        <strain evidence="4">02402/16</strain>
        <tissue evidence="4">Leaf</tissue>
    </source>
</reference>
<dbReference type="EMBL" id="JAUUTY010000002">
    <property type="protein sequence ID" value="KAK1683040.1"/>
    <property type="molecule type" value="Genomic_DNA"/>
</dbReference>
<dbReference type="InterPro" id="IPR036875">
    <property type="entry name" value="Znf_CCHC_sf"/>
</dbReference>
<keyword evidence="1" id="KW-0479">Metal-binding</keyword>
<organism evidence="4 5">
    <name type="scientific">Lolium multiflorum</name>
    <name type="common">Italian ryegrass</name>
    <name type="synonym">Lolium perenne subsp. multiflorum</name>
    <dbReference type="NCBI Taxonomy" id="4521"/>
    <lineage>
        <taxon>Eukaryota</taxon>
        <taxon>Viridiplantae</taxon>
        <taxon>Streptophyta</taxon>
        <taxon>Embryophyta</taxon>
        <taxon>Tracheophyta</taxon>
        <taxon>Spermatophyta</taxon>
        <taxon>Magnoliopsida</taxon>
        <taxon>Liliopsida</taxon>
        <taxon>Poales</taxon>
        <taxon>Poaceae</taxon>
        <taxon>BOP clade</taxon>
        <taxon>Pooideae</taxon>
        <taxon>Poodae</taxon>
        <taxon>Poeae</taxon>
        <taxon>Poeae Chloroplast Group 2 (Poeae type)</taxon>
        <taxon>Loliodinae</taxon>
        <taxon>Loliinae</taxon>
        <taxon>Lolium</taxon>
    </lineage>
</organism>
<dbReference type="InterPro" id="IPR001878">
    <property type="entry name" value="Znf_CCHC"/>
</dbReference>
<dbReference type="Proteomes" id="UP001231189">
    <property type="component" value="Unassembled WGS sequence"/>
</dbReference>
<dbReference type="PANTHER" id="PTHR33170:SF46">
    <property type="entry name" value="DUF1618 DOMAIN-CONTAINING PROTEIN"/>
    <property type="match status" value="1"/>
</dbReference>
<evidence type="ECO:0000259" key="3">
    <source>
        <dbReference type="PROSITE" id="PS50158"/>
    </source>
</evidence>
<evidence type="ECO:0000313" key="5">
    <source>
        <dbReference type="Proteomes" id="UP001231189"/>
    </source>
</evidence>
<keyword evidence="1" id="KW-0862">Zinc</keyword>
<sequence>MSCLSDMVDWLGWERRGGEHGVCHGGRHGQVLVKVSKVQGWQWLGLMLRGERMIQGSREGQSWTKSKVKTQNRRHAKSLHHSTNPTSGELVWSLTPMDRERSYRGKRPFEAIDDNRERSRDRELRQRLEREEEEHRHQQAHRDLARDRERSGYNQHRRSEHSQYPTPPPPPPPAGPRGRDQARGGQKRHQRAPRIPHGAGPAQPAPGLAAGGPSSTSLDASHITCYNCGNQGHVQADCTAEAFCVKCKKHGHPTAMCASFSKSLDPYWAGFGGNRKGFVCCEVPDEEMYQPAVNSALIILEKEGLNEEQLEDELKDLVDDNWAWQVCKLNGTDYSVIFPSKESLQKLEEVWVHLIGVPPPLRRADRLLLSTREVGRPIAVDVESLDHPNGPIKMSFGCQVPVQLQEHITLFVNMQGFQIRIVPISKDPAVETNNDPPSPLAKNGEDDKEEDQEETDEDRWDQRRKKHTDKAKNTPASAPAGGNEGFARKSVPQAITEGYTSPCSPSACRSKDFQSKKITLPLYSTARTSRSKETSFPLWPI</sequence>
<keyword evidence="1" id="KW-0863">Zinc-finger</keyword>
<dbReference type="PROSITE" id="PS50158">
    <property type="entry name" value="ZF_CCHC"/>
    <property type="match status" value="1"/>
</dbReference>
<dbReference type="SUPFAM" id="SSF57756">
    <property type="entry name" value="Retrovirus zinc finger-like domains"/>
    <property type="match status" value="1"/>
</dbReference>
<gene>
    <name evidence="4" type="ORF">QYE76_043888</name>
</gene>
<feature type="compositionally biased region" description="Acidic residues" evidence="2">
    <location>
        <begin position="446"/>
        <end position="459"/>
    </location>
</feature>
<evidence type="ECO:0000256" key="2">
    <source>
        <dbReference type="SAM" id="MobiDB-lite"/>
    </source>
</evidence>
<feature type="region of interest" description="Disordered" evidence="2">
    <location>
        <begin position="428"/>
        <end position="510"/>
    </location>
</feature>
<accession>A0AAD8WW94</accession>
<dbReference type="GO" id="GO:0003676">
    <property type="term" value="F:nucleic acid binding"/>
    <property type="evidence" value="ECO:0007669"/>
    <property type="project" value="InterPro"/>
</dbReference>
<dbReference type="Gene3D" id="4.10.60.10">
    <property type="entry name" value="Zinc finger, CCHC-type"/>
    <property type="match status" value="1"/>
</dbReference>
<feature type="compositionally biased region" description="Pro residues" evidence="2">
    <location>
        <begin position="165"/>
        <end position="175"/>
    </location>
</feature>
<feature type="domain" description="CCHC-type" evidence="3">
    <location>
        <begin position="225"/>
        <end position="238"/>
    </location>
</feature>
<keyword evidence="5" id="KW-1185">Reference proteome</keyword>
<dbReference type="PANTHER" id="PTHR33170">
    <property type="entry name" value="DUF4283 DOMAIN-CONTAINING PROTEIN-RELATED"/>
    <property type="match status" value="1"/>
</dbReference>
<comment type="caution">
    <text evidence="4">The sequence shown here is derived from an EMBL/GenBank/DDBJ whole genome shotgun (WGS) entry which is preliminary data.</text>
</comment>
<feature type="compositionally biased region" description="Basic and acidic residues" evidence="2">
    <location>
        <begin position="97"/>
        <end position="151"/>
    </location>
</feature>
<dbReference type="Pfam" id="PF00098">
    <property type="entry name" value="zf-CCHC"/>
    <property type="match status" value="1"/>
</dbReference>
<protein>
    <recommendedName>
        <fullName evidence="3">CCHC-type domain-containing protein</fullName>
    </recommendedName>
</protein>
<name>A0AAD8WW94_LOLMU</name>
<dbReference type="SMART" id="SM00343">
    <property type="entry name" value="ZnF_C2HC"/>
    <property type="match status" value="2"/>
</dbReference>